<dbReference type="RefSeq" id="WP_093730338.1">
    <property type="nucleotide sequence ID" value="NZ_FMYW01000008.1"/>
</dbReference>
<dbReference type="Pfam" id="PF00135">
    <property type="entry name" value="COesterase"/>
    <property type="match status" value="1"/>
</dbReference>
<dbReference type="InterPro" id="IPR029058">
    <property type="entry name" value="AB_hydrolase_fold"/>
</dbReference>
<dbReference type="InterPro" id="IPR050309">
    <property type="entry name" value="Type-B_Carboxylest/Lipase"/>
</dbReference>
<feature type="domain" description="Carboxylesterase type B" evidence="4">
    <location>
        <begin position="32"/>
        <end position="513"/>
    </location>
</feature>
<dbReference type="AlphaFoldDB" id="A0A1G6LS54"/>
<evidence type="ECO:0000256" key="2">
    <source>
        <dbReference type="ARBA" id="ARBA00022801"/>
    </source>
</evidence>
<evidence type="ECO:0000313" key="5">
    <source>
        <dbReference type="EMBL" id="SDC46128.1"/>
    </source>
</evidence>
<proteinExistence type="inferred from homology"/>
<organism evidence="5 6">
    <name type="scientific">Succiniclasticum ruminis</name>
    <dbReference type="NCBI Taxonomy" id="40841"/>
    <lineage>
        <taxon>Bacteria</taxon>
        <taxon>Bacillati</taxon>
        <taxon>Bacillota</taxon>
        <taxon>Negativicutes</taxon>
        <taxon>Acidaminococcales</taxon>
        <taxon>Acidaminococcaceae</taxon>
        <taxon>Succiniclasticum</taxon>
    </lineage>
</organism>
<dbReference type="Proteomes" id="UP000198943">
    <property type="component" value="Unassembled WGS sequence"/>
</dbReference>
<dbReference type="PROSITE" id="PS00122">
    <property type="entry name" value="CARBOXYLESTERASE_B_1"/>
    <property type="match status" value="1"/>
</dbReference>
<dbReference type="GO" id="GO:0016787">
    <property type="term" value="F:hydrolase activity"/>
    <property type="evidence" value="ECO:0007669"/>
    <property type="project" value="UniProtKB-KW"/>
</dbReference>
<name>A0A1G6LS54_9FIRM</name>
<comment type="similarity">
    <text evidence="1 3">Belongs to the type-B carboxylesterase/lipase family.</text>
</comment>
<keyword evidence="6" id="KW-1185">Reference proteome</keyword>
<sequence>MKREFKDLIRYEPYEYLNSEITGGFDEAHAVKCVNGTFVGTEEHGVASWLGIPYAKPPVGERRFKAPEYVDASDRVFEARYYGKGAFGSLGYPDCIQKLVSEDCLYLNIWVNADDKTEKKPVMVWIHGGAYVIGSGSQISYSGANLVQAHSDIIMVNINYRLNMYGFMDFSSVPGGENFKTAPCNGLLDQAMALRWVHENIAAFGGDPDNVTIFGQSAGGGSVSILPVMKEANRYFQKVIAQSGSATLAFPVDCEAAQGKTKALLEYTGCKTMDDIMALTEEELQAAYVGAVGNFTSCPYYGTEVLPEAPIELYRKGYAKHISIMAGSTADEARLFMGEGPCLTMEEQKIFARRAVGDAAHCLKEEDKKYYEEFWRVCRSQEPGLIETEFINDLMFRVPMLQQLDTQSAFNKTFCYYWSYPGSNAEVGAAHSVELIFVFNLRGVGTSCPFNGTNISDEIFTAVQQMWINFARCGNPSTDKVEWKAYSADDQNVMVIAGPGNMRIEQGLLADQYKAVLPLVGYYQFMDKFFTPCYLLDIVAAREQNS</sequence>
<keyword evidence="2 3" id="KW-0378">Hydrolase</keyword>
<evidence type="ECO:0000256" key="3">
    <source>
        <dbReference type="RuleBase" id="RU361235"/>
    </source>
</evidence>
<dbReference type="PANTHER" id="PTHR11559">
    <property type="entry name" value="CARBOXYLESTERASE"/>
    <property type="match status" value="1"/>
</dbReference>
<gene>
    <name evidence="5" type="ORF">SAMN04487864_1088</name>
</gene>
<dbReference type="OrthoDB" id="9775851at2"/>
<reference evidence="6" key="1">
    <citation type="submission" date="2016-10" db="EMBL/GenBank/DDBJ databases">
        <authorList>
            <person name="Varghese N."/>
            <person name="Submissions S."/>
        </authorList>
    </citation>
    <scope>NUCLEOTIDE SEQUENCE [LARGE SCALE GENOMIC DNA]</scope>
    <source>
        <strain evidence="6">DSM 11005</strain>
    </source>
</reference>
<dbReference type="EC" id="3.1.1.-" evidence="3"/>
<dbReference type="Gene3D" id="3.40.50.1820">
    <property type="entry name" value="alpha/beta hydrolase"/>
    <property type="match status" value="1"/>
</dbReference>
<dbReference type="InterPro" id="IPR019826">
    <property type="entry name" value="Carboxylesterase_B_AS"/>
</dbReference>
<dbReference type="SUPFAM" id="SSF53474">
    <property type="entry name" value="alpha/beta-Hydrolases"/>
    <property type="match status" value="1"/>
</dbReference>
<evidence type="ECO:0000256" key="1">
    <source>
        <dbReference type="ARBA" id="ARBA00005964"/>
    </source>
</evidence>
<evidence type="ECO:0000313" key="6">
    <source>
        <dbReference type="Proteomes" id="UP000198943"/>
    </source>
</evidence>
<dbReference type="EMBL" id="FMYW01000008">
    <property type="protein sequence ID" value="SDC46128.1"/>
    <property type="molecule type" value="Genomic_DNA"/>
</dbReference>
<dbReference type="InterPro" id="IPR002018">
    <property type="entry name" value="CarbesteraseB"/>
</dbReference>
<evidence type="ECO:0000259" key="4">
    <source>
        <dbReference type="Pfam" id="PF00135"/>
    </source>
</evidence>
<accession>A0A1G6LS54</accession>
<protein>
    <recommendedName>
        <fullName evidence="3">Carboxylic ester hydrolase</fullName>
        <ecNumber evidence="3">3.1.1.-</ecNumber>
    </recommendedName>
</protein>